<feature type="transmembrane region" description="Helical" evidence="1">
    <location>
        <begin position="12"/>
        <end position="32"/>
    </location>
</feature>
<protein>
    <recommendedName>
        <fullName evidence="4">DUF4271 domain-containing protein</fullName>
    </recommendedName>
</protein>
<keyword evidence="3" id="KW-1185">Reference proteome</keyword>
<evidence type="ECO:0000313" key="2">
    <source>
        <dbReference type="EMBL" id="CEN49722.1"/>
    </source>
</evidence>
<evidence type="ECO:0008006" key="4">
    <source>
        <dbReference type="Google" id="ProtNLM"/>
    </source>
</evidence>
<proteinExistence type="predicted"/>
<dbReference type="RefSeq" id="WP_042345466.1">
    <property type="nucleotide sequence ID" value="NZ_CDOH01000110.1"/>
</dbReference>
<feature type="transmembrane region" description="Helical" evidence="1">
    <location>
        <begin position="163"/>
        <end position="182"/>
    </location>
</feature>
<gene>
    <name evidence="2" type="ORF">CCAND38_90022</name>
</gene>
<accession>A0A0B7IID2</accession>
<feature type="transmembrane region" description="Helical" evidence="1">
    <location>
        <begin position="61"/>
        <end position="85"/>
    </location>
</feature>
<feature type="transmembrane region" description="Helical" evidence="1">
    <location>
        <begin position="135"/>
        <end position="157"/>
    </location>
</feature>
<dbReference type="AlphaFoldDB" id="A0A0B7IID2"/>
<keyword evidence="1" id="KW-1133">Transmembrane helix</keyword>
<name>A0A0B7IID2_9FLAO</name>
<keyword evidence="1" id="KW-0812">Transmembrane</keyword>
<feature type="transmembrane region" description="Helical" evidence="1">
    <location>
        <begin position="194"/>
        <end position="216"/>
    </location>
</feature>
<evidence type="ECO:0000256" key="1">
    <source>
        <dbReference type="SAM" id="Phobius"/>
    </source>
</evidence>
<sequence length="219" mass="25880">MESHLLSPPFLSWIFPLFLFVFGVIAFMKMVYPNHFSEYVKLPLNDKYIVIYEKKERKIHLFTFFLFFLQWFSLSLFFYVCGQIYDLQFPVSTGFLFLDIAVLLLLLLGLKLVVQTSIAQVFELRGFSKGYMFSRIAYSSYGAILVVVVLFFILYAVSLEKRYIYLLFGILLIINVLGWISIVKSNQKMIKPYIIYFILYLCTLEIAPYVFFIYGIRFL</sequence>
<dbReference type="Proteomes" id="UP000045051">
    <property type="component" value="Unassembled WGS sequence"/>
</dbReference>
<evidence type="ECO:0000313" key="3">
    <source>
        <dbReference type="Proteomes" id="UP000045051"/>
    </source>
</evidence>
<organism evidence="2 3">
    <name type="scientific">Capnocytophaga canis</name>
    <dbReference type="NCBI Taxonomy" id="1848903"/>
    <lineage>
        <taxon>Bacteria</taxon>
        <taxon>Pseudomonadati</taxon>
        <taxon>Bacteroidota</taxon>
        <taxon>Flavobacteriia</taxon>
        <taxon>Flavobacteriales</taxon>
        <taxon>Flavobacteriaceae</taxon>
        <taxon>Capnocytophaga</taxon>
    </lineage>
</organism>
<dbReference type="InterPro" id="IPR025367">
    <property type="entry name" value="DUF4271"/>
</dbReference>
<reference evidence="2 3" key="1">
    <citation type="submission" date="2015-01" db="EMBL/GenBank/DDBJ databases">
        <authorList>
            <person name="MANFREDI Pablo"/>
        </authorList>
    </citation>
    <scope>NUCLEOTIDE SEQUENCE [LARGE SCALE GENOMIC DNA]</scope>
    <source>
        <strain evidence="2 3">CcD38</strain>
    </source>
</reference>
<dbReference type="EMBL" id="CDOI01000206">
    <property type="protein sequence ID" value="CEN49722.1"/>
    <property type="molecule type" value="Genomic_DNA"/>
</dbReference>
<dbReference type="Pfam" id="PF14093">
    <property type="entry name" value="DUF4271"/>
    <property type="match status" value="1"/>
</dbReference>
<keyword evidence="1" id="KW-0472">Membrane</keyword>
<feature type="transmembrane region" description="Helical" evidence="1">
    <location>
        <begin position="91"/>
        <end position="114"/>
    </location>
</feature>